<dbReference type="Proteomes" id="UP000095003">
    <property type="component" value="Unassembled WGS sequence"/>
</dbReference>
<dbReference type="AlphaFoldDB" id="A0A1E3AH68"/>
<evidence type="ECO:0000313" key="3">
    <source>
        <dbReference type="Proteomes" id="UP000094067"/>
    </source>
</evidence>
<gene>
    <name evidence="1" type="ORF">BEH84_06072</name>
    <name evidence="2" type="ORF">BEI61_03632</name>
</gene>
<organism evidence="2 3">
    <name type="scientific">Eisenbergiella tayi</name>
    <dbReference type="NCBI Taxonomy" id="1432052"/>
    <lineage>
        <taxon>Bacteria</taxon>
        <taxon>Bacillati</taxon>
        <taxon>Bacillota</taxon>
        <taxon>Clostridia</taxon>
        <taxon>Lachnospirales</taxon>
        <taxon>Lachnospiraceae</taxon>
        <taxon>Eisenbergiella</taxon>
    </lineage>
</organism>
<evidence type="ECO:0000313" key="2">
    <source>
        <dbReference type="EMBL" id="ODM07741.1"/>
    </source>
</evidence>
<dbReference type="Proteomes" id="UP000094067">
    <property type="component" value="Unassembled WGS sequence"/>
</dbReference>
<evidence type="ECO:0000313" key="1">
    <source>
        <dbReference type="EMBL" id="ODM02841.1"/>
    </source>
</evidence>
<dbReference type="EMBL" id="MCGH01000002">
    <property type="protein sequence ID" value="ODM07741.1"/>
    <property type="molecule type" value="Genomic_DNA"/>
</dbReference>
<dbReference type="RefSeq" id="WP_009252959.1">
    <property type="nucleotide sequence ID" value="NZ_BAABXS010000001.1"/>
</dbReference>
<proteinExistence type="predicted"/>
<dbReference type="EMBL" id="MCGI01000008">
    <property type="protein sequence ID" value="ODM02841.1"/>
    <property type="molecule type" value="Genomic_DNA"/>
</dbReference>
<protein>
    <submittedName>
        <fullName evidence="2">Uncharacterized protein</fullName>
    </submittedName>
</protein>
<dbReference type="GeneID" id="93304604"/>
<reference evidence="3 4" key="1">
    <citation type="submission" date="2016-07" db="EMBL/GenBank/DDBJ databases">
        <title>Characterization of isolates of Eisenbergiella tayi derived from blood cultures, using whole genome sequencing.</title>
        <authorList>
            <person name="Burdz T."/>
            <person name="Wiebe D."/>
            <person name="Huynh C."/>
            <person name="Bernard K."/>
        </authorList>
    </citation>
    <scope>NUCLEOTIDE SEQUENCE [LARGE SCALE GENOMIC DNA]</scope>
    <source>
        <strain evidence="2 3">NML 110608</strain>
        <strain evidence="1 4">NML 120489</strain>
    </source>
</reference>
<comment type="caution">
    <text evidence="2">The sequence shown here is derived from an EMBL/GenBank/DDBJ whole genome shotgun (WGS) entry which is preliminary data.</text>
</comment>
<sequence>MLIHTDNDINYNHETEERPKKNRKEIACCSWTTASGQIIPILFKMQDEEGLVRTFSKIHVNHSSKKLYAGIPSYEFDCDVLVNGLVVNVLLQYYPEDSRWTLSEIP</sequence>
<name>A0A1E3AH68_9FIRM</name>
<accession>A0A1E3AH68</accession>
<evidence type="ECO:0000313" key="4">
    <source>
        <dbReference type="Proteomes" id="UP000095003"/>
    </source>
</evidence>